<dbReference type="Proteomes" id="UP001178507">
    <property type="component" value="Unassembled WGS sequence"/>
</dbReference>
<protein>
    <submittedName>
        <fullName evidence="1">Uncharacterized protein</fullName>
    </submittedName>
</protein>
<dbReference type="EMBL" id="CAUJNA010000469">
    <property type="protein sequence ID" value="CAJ1377541.1"/>
    <property type="molecule type" value="Genomic_DNA"/>
</dbReference>
<evidence type="ECO:0000313" key="1">
    <source>
        <dbReference type="EMBL" id="CAJ1377541.1"/>
    </source>
</evidence>
<dbReference type="AlphaFoldDB" id="A0AA36HYQ2"/>
<keyword evidence="2" id="KW-1185">Reference proteome</keyword>
<organism evidence="1 2">
    <name type="scientific">Effrenium voratum</name>
    <dbReference type="NCBI Taxonomy" id="2562239"/>
    <lineage>
        <taxon>Eukaryota</taxon>
        <taxon>Sar</taxon>
        <taxon>Alveolata</taxon>
        <taxon>Dinophyceae</taxon>
        <taxon>Suessiales</taxon>
        <taxon>Symbiodiniaceae</taxon>
        <taxon>Effrenium</taxon>
    </lineage>
</organism>
<gene>
    <name evidence="1" type="ORF">EVOR1521_LOCUS6317</name>
</gene>
<accession>A0AA36HYQ2</accession>
<sequence length="783" mass="87665">MAWRFVLCLGVAGHYVDLTRMLELESQGALCDASILPEVDCDNTLWQRLLELICRHCEGNRCLSHPELADVAHAVLRLYITMLEQGQENLETFSCKHGLLAALLFHSEHVALDFRRPSASVEVLRPPTEVTFNLSLEAVQSEPAVVEARLQAAQVPLALVDLSRLEVVDSEGFPVTVATDEHGVHTLESVGRQPTENGFPLRVSFAPATGREFLHIKRHMSLSHTENPHVVSIDVGVPVMSLSPFPFHTAKLRALRTIDQVEYDQFVADLSLRFAEAGVFHVLLDGDYTLRYWDTGARHWAEKDYLQSRYGLNRSTGEPLRRCSFFVPWEQRLHVSPLVPGAVELDQGHLQFGEQPYGFATALNFRALCSTGLWVSIYFYITEAVGSLAPTGPSMTVLPLAFWVPCRIPAAELFPVHRAPLGSGWVPRPARGAVLARRWASEEDPLHSAHSGNRGGIYHGSCRESLARQVGASVAPWASMPPLRVVRELLPMHDMSGFAQIGMESPLEVIMGFRQMHKAKGLELYQDKIQLTEDFRGRGLPVPRTFFSSYDADFELRPLLQRLERDGVAYVAKAAHLCCSLGVFAMDGGVDRLTGRRVAVEEVHWSLRRAFQEVFTEQMVDPRCGDWGTVQAGSKPGILVEELIRPSVPLHSLLQMTGAEDWIAPDSLACHLVWSTLFFCSWETKVRLASGEAKTEHLGLIFRDGACLSCKFPRPFRDWASTVWMLEGLLPHTDYVRISLFVREGAPIINEVEYTTGGLEVISVPIAREWNLQWLEGYYKFLS</sequence>
<reference evidence="1" key="1">
    <citation type="submission" date="2023-08" db="EMBL/GenBank/DDBJ databases">
        <authorList>
            <person name="Chen Y."/>
            <person name="Shah S."/>
            <person name="Dougan E. K."/>
            <person name="Thang M."/>
            <person name="Chan C."/>
        </authorList>
    </citation>
    <scope>NUCLEOTIDE SEQUENCE</scope>
</reference>
<proteinExistence type="predicted"/>
<name>A0AA36HYQ2_9DINO</name>
<comment type="caution">
    <text evidence="1">The sequence shown here is derived from an EMBL/GenBank/DDBJ whole genome shotgun (WGS) entry which is preliminary data.</text>
</comment>
<evidence type="ECO:0000313" key="2">
    <source>
        <dbReference type="Proteomes" id="UP001178507"/>
    </source>
</evidence>